<dbReference type="AlphaFoldDB" id="A0AAE0CH22"/>
<organism evidence="6 7">
    <name type="scientific">Dipteronia dyeriana</name>
    <dbReference type="NCBI Taxonomy" id="168575"/>
    <lineage>
        <taxon>Eukaryota</taxon>
        <taxon>Viridiplantae</taxon>
        <taxon>Streptophyta</taxon>
        <taxon>Embryophyta</taxon>
        <taxon>Tracheophyta</taxon>
        <taxon>Spermatophyta</taxon>
        <taxon>Magnoliopsida</taxon>
        <taxon>eudicotyledons</taxon>
        <taxon>Gunneridae</taxon>
        <taxon>Pentapetalae</taxon>
        <taxon>rosids</taxon>
        <taxon>malvids</taxon>
        <taxon>Sapindales</taxon>
        <taxon>Sapindaceae</taxon>
        <taxon>Hippocastanoideae</taxon>
        <taxon>Acereae</taxon>
        <taxon>Dipteronia</taxon>
    </lineage>
</organism>
<reference evidence="6" key="1">
    <citation type="journal article" date="2023" name="Plant J.">
        <title>Genome sequences and population genomics provide insights into the demographic history, inbreeding, and mutation load of two 'living fossil' tree species of Dipteronia.</title>
        <authorList>
            <person name="Feng Y."/>
            <person name="Comes H.P."/>
            <person name="Chen J."/>
            <person name="Zhu S."/>
            <person name="Lu R."/>
            <person name="Zhang X."/>
            <person name="Li P."/>
            <person name="Qiu J."/>
            <person name="Olsen K.M."/>
            <person name="Qiu Y."/>
        </authorList>
    </citation>
    <scope>NUCLEOTIDE SEQUENCE</scope>
    <source>
        <strain evidence="6">KIB01</strain>
    </source>
</reference>
<dbReference type="SMART" id="SM00360">
    <property type="entry name" value="RRM"/>
    <property type="match status" value="1"/>
</dbReference>
<comment type="caution">
    <text evidence="6">The sequence shown here is derived from an EMBL/GenBank/DDBJ whole genome shotgun (WGS) entry which is preliminary data.</text>
</comment>
<dbReference type="Pfam" id="PF00076">
    <property type="entry name" value="RRM_1"/>
    <property type="match status" value="1"/>
</dbReference>
<dbReference type="GO" id="GO:0003723">
    <property type="term" value="F:RNA binding"/>
    <property type="evidence" value="ECO:0007669"/>
    <property type="project" value="UniProtKB-UniRule"/>
</dbReference>
<dbReference type="CDD" id="cd00590">
    <property type="entry name" value="RRM_SF"/>
    <property type="match status" value="1"/>
</dbReference>
<name>A0AAE0CH22_9ROSI</name>
<keyword evidence="3" id="KW-0508">mRNA splicing</keyword>
<dbReference type="SUPFAM" id="SSF54928">
    <property type="entry name" value="RNA-binding domain, RBD"/>
    <property type="match status" value="1"/>
</dbReference>
<evidence type="ECO:0000313" key="6">
    <source>
        <dbReference type="EMBL" id="KAK2651612.1"/>
    </source>
</evidence>
<dbReference type="InterPro" id="IPR050907">
    <property type="entry name" value="SRSF"/>
</dbReference>
<feature type="domain" description="RRM" evidence="5">
    <location>
        <begin position="40"/>
        <end position="128"/>
    </location>
</feature>
<dbReference type="GO" id="GO:0006397">
    <property type="term" value="P:mRNA processing"/>
    <property type="evidence" value="ECO:0007669"/>
    <property type="project" value="UniProtKB-KW"/>
</dbReference>
<gene>
    <name evidence="6" type="ORF">Ddye_011468</name>
</gene>
<evidence type="ECO:0000256" key="3">
    <source>
        <dbReference type="ARBA" id="ARBA00023187"/>
    </source>
</evidence>
<keyword evidence="2" id="KW-0747">Spliceosome</keyword>
<sequence>MKEKGRDNASERRPYSFSYERNQEANNGRVLRKDFRDSLVSIFIGNLSPVVDSEALWRFFKHFGKVRDVYLSSKKSYCGRCFGFIRFESEEEATKLAKSLNGLDVYGCQMSAKVASYGRNMRRQPTQQNNQARGYKGIWCGSGWQGESIGGDPKRAEEMLSIVWKSQHKDQEWLDKCVVGIVFKFSNLASVNDHLTRRAIDLGGLEPFVQKEKMSATVDSTISSIERRCNKNFFPSSSYRMKTMSRARVFNFNVVDEVLEFCIARGKEDDKG</sequence>
<dbReference type="InterPro" id="IPR012677">
    <property type="entry name" value="Nucleotide-bd_a/b_plait_sf"/>
</dbReference>
<keyword evidence="7" id="KW-1185">Reference proteome</keyword>
<dbReference type="Proteomes" id="UP001280121">
    <property type="component" value="Unassembled WGS sequence"/>
</dbReference>
<proteinExistence type="predicted"/>
<dbReference type="Gene3D" id="3.30.70.330">
    <property type="match status" value="1"/>
</dbReference>
<accession>A0AAE0CH22</accession>
<dbReference type="GO" id="GO:0008380">
    <property type="term" value="P:RNA splicing"/>
    <property type="evidence" value="ECO:0007669"/>
    <property type="project" value="UniProtKB-KW"/>
</dbReference>
<keyword evidence="4" id="KW-0694">RNA-binding</keyword>
<dbReference type="PANTHER" id="PTHR23147">
    <property type="entry name" value="SERINE/ARGININE RICH SPLICING FACTOR"/>
    <property type="match status" value="1"/>
</dbReference>
<evidence type="ECO:0000259" key="5">
    <source>
        <dbReference type="PROSITE" id="PS50102"/>
    </source>
</evidence>
<evidence type="ECO:0000256" key="2">
    <source>
        <dbReference type="ARBA" id="ARBA00022728"/>
    </source>
</evidence>
<evidence type="ECO:0000313" key="7">
    <source>
        <dbReference type="Proteomes" id="UP001280121"/>
    </source>
</evidence>
<protein>
    <recommendedName>
        <fullName evidence="5">RRM domain-containing protein</fullName>
    </recommendedName>
</protein>
<dbReference type="GO" id="GO:0005681">
    <property type="term" value="C:spliceosomal complex"/>
    <property type="evidence" value="ECO:0007669"/>
    <property type="project" value="UniProtKB-KW"/>
</dbReference>
<evidence type="ECO:0000256" key="4">
    <source>
        <dbReference type="PROSITE-ProRule" id="PRU00176"/>
    </source>
</evidence>
<dbReference type="InterPro" id="IPR035979">
    <property type="entry name" value="RBD_domain_sf"/>
</dbReference>
<dbReference type="EMBL" id="JANJYI010000004">
    <property type="protein sequence ID" value="KAK2651612.1"/>
    <property type="molecule type" value="Genomic_DNA"/>
</dbReference>
<dbReference type="InterPro" id="IPR000504">
    <property type="entry name" value="RRM_dom"/>
</dbReference>
<evidence type="ECO:0000256" key="1">
    <source>
        <dbReference type="ARBA" id="ARBA00022664"/>
    </source>
</evidence>
<keyword evidence="1" id="KW-0507">mRNA processing</keyword>
<dbReference type="PROSITE" id="PS50102">
    <property type="entry name" value="RRM"/>
    <property type="match status" value="1"/>
</dbReference>